<feature type="region of interest" description="Disordered" evidence="3">
    <location>
        <begin position="702"/>
        <end position="818"/>
    </location>
</feature>
<dbReference type="InterPro" id="IPR050425">
    <property type="entry name" value="NAD(P)_dehydrat-like"/>
</dbReference>
<evidence type="ECO:0000256" key="3">
    <source>
        <dbReference type="SAM" id="MobiDB-lite"/>
    </source>
</evidence>
<feature type="compositionally biased region" description="Polar residues" evidence="3">
    <location>
        <begin position="1001"/>
        <end position="1015"/>
    </location>
</feature>
<feature type="region of interest" description="Disordered" evidence="3">
    <location>
        <begin position="579"/>
        <end position="607"/>
    </location>
</feature>
<dbReference type="Pfam" id="PF01370">
    <property type="entry name" value="Epimerase"/>
    <property type="match status" value="1"/>
</dbReference>
<feature type="compositionally biased region" description="Acidic residues" evidence="3">
    <location>
        <begin position="779"/>
        <end position="791"/>
    </location>
</feature>
<dbReference type="SMART" id="SM00256">
    <property type="entry name" value="FBOX"/>
    <property type="match status" value="1"/>
</dbReference>
<dbReference type="InterPro" id="IPR036291">
    <property type="entry name" value="NAD(P)-bd_dom_sf"/>
</dbReference>
<dbReference type="SUPFAM" id="SSF51735">
    <property type="entry name" value="NAD(P)-binding Rossmann-fold domains"/>
    <property type="match status" value="1"/>
</dbReference>
<dbReference type="InterPro" id="IPR001509">
    <property type="entry name" value="Epimerase_deHydtase"/>
</dbReference>
<dbReference type="PROSITE" id="PS50181">
    <property type="entry name" value="FBOX"/>
    <property type="match status" value="1"/>
</dbReference>
<keyword evidence="1" id="KW-0560">Oxidoreductase</keyword>
<feature type="compositionally biased region" description="Low complexity" evidence="3">
    <location>
        <begin position="586"/>
        <end position="599"/>
    </location>
</feature>
<dbReference type="PANTHER" id="PTHR10366">
    <property type="entry name" value="NAD DEPENDENT EPIMERASE/DEHYDRATASE"/>
    <property type="match status" value="1"/>
</dbReference>
<feature type="region of interest" description="Disordered" evidence="3">
    <location>
        <begin position="1105"/>
        <end position="1126"/>
    </location>
</feature>
<evidence type="ECO:0000256" key="2">
    <source>
        <dbReference type="ARBA" id="ARBA00023445"/>
    </source>
</evidence>
<feature type="region of interest" description="Disordered" evidence="3">
    <location>
        <begin position="476"/>
        <end position="499"/>
    </location>
</feature>
<proteinExistence type="inferred from homology"/>
<dbReference type="Proteomes" id="UP000284706">
    <property type="component" value="Unassembled WGS sequence"/>
</dbReference>
<dbReference type="Gene3D" id="1.20.1280.50">
    <property type="match status" value="1"/>
</dbReference>
<dbReference type="InterPro" id="IPR036047">
    <property type="entry name" value="F-box-like_dom_sf"/>
</dbReference>
<feature type="compositionally biased region" description="Polar residues" evidence="3">
    <location>
        <begin position="761"/>
        <end position="778"/>
    </location>
</feature>
<feature type="compositionally biased region" description="Low complexity" evidence="3">
    <location>
        <begin position="980"/>
        <end position="1000"/>
    </location>
</feature>
<sequence>MPPVLPPGPRVLVTGANGYLALYIVKNLLEDGYIVRGVVRSLEKGKQMQDIFKSHGDKLELAVVEDMLKDGAFDEVVKDVDAIEHTASPVNLSAVEPDDYIQPALRMTLGVLESACKSGNRVKRIVITSSSAAINRTITEPTHIFDETEWADEAVDLVREKGRDAAPMVKYRASKTLAERAAWDFYRQHKKEIEWDLIILNPPFIFGSPLQSVASPKELNTSAAIIFNMLTDPAKTDEELKATINFIDVRDISKAHVEALKNAQAAGQRMIISAGAATWQDLHAKTDLLASLGNTAYSLRPDLYASGALPRGNSELDNTVLFVYNPEKGKKILGFEYISKEKIVKDLLADYEARGWLKAAPIMFPTELPAELVILILSYLPLSSVAALSRLNRKWYNFIQQNDMNRETIYRDAAFYEGYVPRPTILLQDLARDDYGPSLRGALYSKRAMVGVKGWKEFCRKRRMIERAWAGRAPSVVVPSPRPPGPHGSGQTEPKPESMHYRRVHRIKVDEKAGIVMATTQLGGLVVRDLETDAVLWELPAWYVRGYAHLEYGEGYMIFDREDGNKEVWRRTADIPVLASSSSMDTSPDNASPTTTPSPSLQPEVDQLSLPDERQRHVMNYISHLTSQSHPSSSSAATATPSDEPPNAKAKFTPHAVLHMPERTRAYRFVYPHLLVAGLERAFVWDVRIGKIVETVEGMQVVQPNSGQVHEDDQHEDDRGEGSSKVNDVPSGSGQPQEQGIGTLDPDLAVLADFLPPPSHIASSTGAPYYEPQTSNAQLDDETEESEDQDYSEEHEHEPGIDDEDDEDDEEQGNTNAQPQFLGLVRYVDLSPRHLFFAGRYLLRVFSRATGKCVLDIPSTKWRYGRWRWEVASQRSNVGMGVGQSVGCDGDVEKDDYARAKEEGREAVRMPVRCSLEEYSTATRRKMVIDQFIAVHVSADGKHLVAMLSGSRLVIMHHFEALLVKRPPGQRSGAKHALESTASTHGAGSSSTSASNPSSAIVATSTARIQSSTPQDIRRVQKAKFRDAGRKREQYEKDKEIFMNTLDVQLGPPMASASIYLAYENGRIGVVTTNAVYVVIPTIPSSPPSPPWLSTTKDSRLQSTTRAQNHNAASTLASRLSKPTPTPPPLSVLRLPYFSNPSWLNEVSCLMMSDTGLYLNWNPTWPRLGDDLSAGGGAGAVVVGAGAWFGLGGGGTVVAGGGGHGQGAGGAGAGGVAGALEDGGGSVASLGTEAIDIEEEEERERMMEEWEAEYELDLERYERYEDERYHVSQNGDMFVVPAARELEESEISTIYRVDFAPVQQSPPSLVPSSLERTGRPVARQIEAV</sequence>
<organism evidence="5 6">
    <name type="scientific">Gymnopilus dilepis</name>
    <dbReference type="NCBI Taxonomy" id="231916"/>
    <lineage>
        <taxon>Eukaryota</taxon>
        <taxon>Fungi</taxon>
        <taxon>Dikarya</taxon>
        <taxon>Basidiomycota</taxon>
        <taxon>Agaricomycotina</taxon>
        <taxon>Agaricomycetes</taxon>
        <taxon>Agaricomycetidae</taxon>
        <taxon>Agaricales</taxon>
        <taxon>Agaricineae</taxon>
        <taxon>Hymenogastraceae</taxon>
        <taxon>Gymnopilus</taxon>
    </lineage>
</organism>
<feature type="compositionally biased region" description="Polar residues" evidence="3">
    <location>
        <begin position="724"/>
        <end position="740"/>
    </location>
</feature>
<feature type="compositionally biased region" description="Acidic residues" evidence="3">
    <location>
        <begin position="801"/>
        <end position="812"/>
    </location>
</feature>
<dbReference type="CDD" id="cd09917">
    <property type="entry name" value="F-box_SF"/>
    <property type="match status" value="1"/>
</dbReference>
<name>A0A409VVT8_9AGAR</name>
<comment type="caution">
    <text evidence="5">The sequence shown here is derived from an EMBL/GenBank/DDBJ whole genome shotgun (WGS) entry which is preliminary data.</text>
</comment>
<feature type="compositionally biased region" description="Low complexity" evidence="3">
    <location>
        <begin position="625"/>
        <end position="642"/>
    </location>
</feature>
<feature type="compositionally biased region" description="Polar residues" evidence="3">
    <location>
        <begin position="1105"/>
        <end position="1117"/>
    </location>
</feature>
<accession>A0A409VVT8</accession>
<dbReference type="EMBL" id="NHYE01005544">
    <property type="protein sequence ID" value="PPQ70358.1"/>
    <property type="molecule type" value="Genomic_DNA"/>
</dbReference>
<feature type="compositionally biased region" description="Basic and acidic residues" evidence="3">
    <location>
        <begin position="1016"/>
        <end position="1032"/>
    </location>
</feature>
<comment type="similarity">
    <text evidence="2">Belongs to the NAD(P)-dependent epimerase/dehydratase family. Dihydroflavonol-4-reductase subfamily.</text>
</comment>
<gene>
    <name evidence="5" type="ORF">CVT26_013792</name>
</gene>
<dbReference type="Gene3D" id="3.40.50.720">
    <property type="entry name" value="NAD(P)-binding Rossmann-like Domain"/>
    <property type="match status" value="1"/>
</dbReference>
<dbReference type="InParanoid" id="A0A409VVT8"/>
<feature type="compositionally biased region" description="Basic and acidic residues" evidence="3">
    <location>
        <begin position="709"/>
        <end position="722"/>
    </location>
</feature>
<evidence type="ECO:0000256" key="1">
    <source>
        <dbReference type="ARBA" id="ARBA00023002"/>
    </source>
</evidence>
<dbReference type="PANTHER" id="PTHR10366:SF564">
    <property type="entry name" value="STEROL-4-ALPHA-CARBOXYLATE 3-DEHYDROGENASE, DECARBOXYLATING"/>
    <property type="match status" value="1"/>
</dbReference>
<feature type="region of interest" description="Disordered" evidence="3">
    <location>
        <begin position="625"/>
        <end position="654"/>
    </location>
</feature>
<dbReference type="InterPro" id="IPR001810">
    <property type="entry name" value="F-box_dom"/>
</dbReference>
<dbReference type="OrthoDB" id="550575at2759"/>
<keyword evidence="6" id="KW-1185">Reference proteome</keyword>
<evidence type="ECO:0000259" key="4">
    <source>
        <dbReference type="PROSITE" id="PS50181"/>
    </source>
</evidence>
<protein>
    <recommendedName>
        <fullName evidence="4">F-box domain-containing protein</fullName>
    </recommendedName>
</protein>
<dbReference type="GO" id="GO:0016616">
    <property type="term" value="F:oxidoreductase activity, acting on the CH-OH group of donors, NAD or NADP as acceptor"/>
    <property type="evidence" value="ECO:0007669"/>
    <property type="project" value="TreeGrafter"/>
</dbReference>
<feature type="domain" description="F-box" evidence="4">
    <location>
        <begin position="362"/>
        <end position="413"/>
    </location>
</feature>
<feature type="region of interest" description="Disordered" evidence="3">
    <location>
        <begin position="967"/>
        <end position="1032"/>
    </location>
</feature>
<dbReference type="STRING" id="231916.A0A409VVT8"/>
<dbReference type="SUPFAM" id="SSF81383">
    <property type="entry name" value="F-box domain"/>
    <property type="match status" value="1"/>
</dbReference>
<evidence type="ECO:0000313" key="5">
    <source>
        <dbReference type="EMBL" id="PPQ70358.1"/>
    </source>
</evidence>
<dbReference type="Pfam" id="PF00646">
    <property type="entry name" value="F-box"/>
    <property type="match status" value="1"/>
</dbReference>
<reference evidence="5 6" key="1">
    <citation type="journal article" date="2018" name="Evol. Lett.">
        <title>Horizontal gene cluster transfer increased hallucinogenic mushroom diversity.</title>
        <authorList>
            <person name="Reynolds H.T."/>
            <person name="Vijayakumar V."/>
            <person name="Gluck-Thaler E."/>
            <person name="Korotkin H.B."/>
            <person name="Matheny P.B."/>
            <person name="Slot J.C."/>
        </authorList>
    </citation>
    <scope>NUCLEOTIDE SEQUENCE [LARGE SCALE GENOMIC DNA]</scope>
    <source>
        <strain evidence="5 6">SRW20</strain>
    </source>
</reference>
<evidence type="ECO:0000313" key="6">
    <source>
        <dbReference type="Proteomes" id="UP000284706"/>
    </source>
</evidence>